<evidence type="ECO:0000256" key="1">
    <source>
        <dbReference type="SAM" id="Phobius"/>
    </source>
</evidence>
<feature type="transmembrane region" description="Helical" evidence="1">
    <location>
        <begin position="179"/>
        <end position="205"/>
    </location>
</feature>
<proteinExistence type="predicted"/>
<evidence type="ECO:0000313" key="2">
    <source>
        <dbReference type="EMBL" id="KAF6802140.1"/>
    </source>
</evidence>
<sequence>MDYYESLEITRLVVTGLVTVASAVLFRLIFSKPGGKHDFTRRWVGFTKAAIGLWTGARVFDFTVSIIYIATRGPQWGRPASWDAAAFFGLAGSFLDSLAQIAIFLALFYLAHALTQLRTDSDEESDAYRKGKKVTFAAAVLGTLLAAVSCIIYLAVYIIQIQSRYDDYDSSYGRWQMSYNLSIVGRIIALTETCWFAVCAIGIVVYAVKARKRAMGTPVQQAGSYLVAASGMWLTRHLWWIIYAFTAVYDYLRVTAIIDLFTNLCMILAVLVMLFILAAQERFGLARTLYKRTTGPERAV</sequence>
<feature type="transmembrane region" description="Helical" evidence="1">
    <location>
        <begin position="12"/>
        <end position="30"/>
    </location>
</feature>
<keyword evidence="3" id="KW-1185">Reference proteome</keyword>
<feature type="transmembrane region" description="Helical" evidence="1">
    <location>
        <begin position="251"/>
        <end position="277"/>
    </location>
</feature>
<feature type="transmembrane region" description="Helical" evidence="1">
    <location>
        <begin position="90"/>
        <end position="114"/>
    </location>
</feature>
<dbReference type="EMBL" id="WIGN01000284">
    <property type="protein sequence ID" value="KAF6802140.1"/>
    <property type="molecule type" value="Genomic_DNA"/>
</dbReference>
<evidence type="ECO:0000313" key="3">
    <source>
        <dbReference type="Proteomes" id="UP000652219"/>
    </source>
</evidence>
<comment type="caution">
    <text evidence="2">The sequence shown here is derived from an EMBL/GenBank/DDBJ whole genome shotgun (WGS) entry which is preliminary data.</text>
</comment>
<protein>
    <submittedName>
        <fullName evidence="2">Uncharacterized protein</fullName>
    </submittedName>
</protein>
<keyword evidence="1" id="KW-0472">Membrane</keyword>
<dbReference type="Proteomes" id="UP000652219">
    <property type="component" value="Unassembled WGS sequence"/>
</dbReference>
<dbReference type="AlphaFoldDB" id="A0A8H6IX76"/>
<name>A0A8H6IX76_9PEZI</name>
<feature type="transmembrane region" description="Helical" evidence="1">
    <location>
        <begin position="51"/>
        <end position="70"/>
    </location>
</feature>
<accession>A0A8H6IX76</accession>
<organism evidence="2 3">
    <name type="scientific">Colletotrichum sojae</name>
    <dbReference type="NCBI Taxonomy" id="2175907"/>
    <lineage>
        <taxon>Eukaryota</taxon>
        <taxon>Fungi</taxon>
        <taxon>Dikarya</taxon>
        <taxon>Ascomycota</taxon>
        <taxon>Pezizomycotina</taxon>
        <taxon>Sordariomycetes</taxon>
        <taxon>Hypocreomycetidae</taxon>
        <taxon>Glomerellales</taxon>
        <taxon>Glomerellaceae</taxon>
        <taxon>Colletotrichum</taxon>
        <taxon>Colletotrichum orchidearum species complex</taxon>
    </lineage>
</organism>
<keyword evidence="1" id="KW-1133">Transmembrane helix</keyword>
<feature type="transmembrane region" description="Helical" evidence="1">
    <location>
        <begin position="134"/>
        <end position="159"/>
    </location>
</feature>
<reference evidence="2 3" key="1">
    <citation type="journal article" date="2020" name="Phytopathology">
        <title>Genome Sequence Resources of Colletotrichum truncatum, C. plurivorum, C. musicola, and C. sojae: Four Species Pathogenic to Soybean (Glycine max).</title>
        <authorList>
            <person name="Rogerio F."/>
            <person name="Boufleur T.R."/>
            <person name="Ciampi-Guillardi M."/>
            <person name="Sukno S.A."/>
            <person name="Thon M.R."/>
            <person name="Massola Junior N.S."/>
            <person name="Baroncelli R."/>
        </authorList>
    </citation>
    <scope>NUCLEOTIDE SEQUENCE [LARGE SCALE GENOMIC DNA]</scope>
    <source>
        <strain evidence="2 3">LFN0009</strain>
    </source>
</reference>
<feature type="transmembrane region" description="Helical" evidence="1">
    <location>
        <begin position="225"/>
        <end position="245"/>
    </location>
</feature>
<keyword evidence="1" id="KW-0812">Transmembrane</keyword>
<gene>
    <name evidence="2" type="ORF">CSOJ01_11795</name>
</gene>